<gene>
    <name evidence="1" type="ORF">NCTC12877_02357</name>
</gene>
<sequence length="144" mass="16506">MLDVQTVSNFVQEYGVVDFGSELDDGNALWFRGSDDHFTLIALSDDKEIVMSVWDNEECGELIDEIEIDSIDELGAYLDKYALTNKTDTDTDTDTTMIDIYVKLIKEKLAENNISLNFEECNQAERLIIRHIEGELTKIVEFLR</sequence>
<protein>
    <submittedName>
        <fullName evidence="1">Uncharacterized protein</fullName>
    </submittedName>
</protein>
<evidence type="ECO:0000313" key="2">
    <source>
        <dbReference type="Proteomes" id="UP000254065"/>
    </source>
</evidence>
<dbReference type="EMBL" id="UGQB01000004">
    <property type="protein sequence ID" value="STZ09341.1"/>
    <property type="molecule type" value="Genomic_DNA"/>
</dbReference>
<dbReference type="AlphaFoldDB" id="A0A378R413"/>
<reference evidence="1 2" key="1">
    <citation type="submission" date="2018-06" db="EMBL/GenBank/DDBJ databases">
        <authorList>
            <consortium name="Pathogen Informatics"/>
            <person name="Doyle S."/>
        </authorList>
    </citation>
    <scope>NUCLEOTIDE SEQUENCE [LARGE SCALE GENOMIC DNA]</scope>
    <source>
        <strain evidence="1 2">NCTC12877</strain>
    </source>
</reference>
<organism evidence="1 2">
    <name type="scientific">Moraxella caprae</name>
    <dbReference type="NCBI Taxonomy" id="90240"/>
    <lineage>
        <taxon>Bacteria</taxon>
        <taxon>Pseudomonadati</taxon>
        <taxon>Pseudomonadota</taxon>
        <taxon>Gammaproteobacteria</taxon>
        <taxon>Moraxellales</taxon>
        <taxon>Moraxellaceae</taxon>
        <taxon>Moraxella</taxon>
    </lineage>
</organism>
<name>A0A378R413_9GAMM</name>
<accession>A0A378R413</accession>
<evidence type="ECO:0000313" key="1">
    <source>
        <dbReference type="EMBL" id="STZ09341.1"/>
    </source>
</evidence>
<proteinExistence type="predicted"/>
<dbReference type="STRING" id="1122244.GCA_000426885_01632"/>
<keyword evidence="2" id="KW-1185">Reference proteome</keyword>
<dbReference type="Proteomes" id="UP000254065">
    <property type="component" value="Unassembled WGS sequence"/>
</dbReference>
<dbReference type="RefSeq" id="WP_029103148.1">
    <property type="nucleotide sequence ID" value="NZ_UGQB01000004.1"/>
</dbReference>